<accession>A0A1C4GNE1</accession>
<name>A0A1C4GNE1_9ENTR</name>
<proteinExistence type="predicted"/>
<protein>
    <submittedName>
        <fullName evidence="1">Uncharacterized protein</fullName>
    </submittedName>
</protein>
<dbReference type="Proteomes" id="UP000198515">
    <property type="component" value="Unassembled WGS sequence"/>
</dbReference>
<organism evidence="1 2">
    <name type="scientific">Kosakonia oryziphila</name>
    <dbReference type="NCBI Taxonomy" id="1005667"/>
    <lineage>
        <taxon>Bacteria</taxon>
        <taxon>Pseudomonadati</taxon>
        <taxon>Pseudomonadota</taxon>
        <taxon>Gammaproteobacteria</taxon>
        <taxon>Enterobacterales</taxon>
        <taxon>Enterobacteriaceae</taxon>
        <taxon>Kosakonia</taxon>
    </lineage>
</organism>
<evidence type="ECO:0000313" key="2">
    <source>
        <dbReference type="Proteomes" id="UP000198515"/>
    </source>
</evidence>
<sequence>MFFLLTYTACKVMAFHLSQPPRPGLMTPDMALDFQEVCQVVDKSFRPVYFPLTGIRL</sequence>
<gene>
    <name evidence="1" type="ORF">GA0061070_10943</name>
</gene>
<evidence type="ECO:0000313" key="1">
    <source>
        <dbReference type="EMBL" id="SCC69720.1"/>
    </source>
</evidence>
<keyword evidence="2" id="KW-1185">Reference proteome</keyword>
<dbReference type="AlphaFoldDB" id="A0A1C4GNE1"/>
<reference evidence="2" key="1">
    <citation type="submission" date="2016-08" db="EMBL/GenBank/DDBJ databases">
        <authorList>
            <person name="Varghese N."/>
            <person name="Submissions Spin"/>
        </authorList>
    </citation>
    <scope>NUCLEOTIDE SEQUENCE [LARGE SCALE GENOMIC DNA]</scope>
    <source>
        <strain evidence="2">REICA_142</strain>
    </source>
</reference>
<dbReference type="EMBL" id="FMBC01000094">
    <property type="protein sequence ID" value="SCC69720.1"/>
    <property type="molecule type" value="Genomic_DNA"/>
</dbReference>